<dbReference type="Gene3D" id="3.90.79.10">
    <property type="entry name" value="Nucleoside Triphosphate Pyrophosphohydrolase"/>
    <property type="match status" value="1"/>
</dbReference>
<keyword evidence="4 6" id="KW-0378">Hydrolase</keyword>
<proteinExistence type="inferred from homology"/>
<feature type="domain" description="Nudix hydrolase" evidence="7">
    <location>
        <begin position="7"/>
        <end position="142"/>
    </location>
</feature>
<comment type="caution">
    <text evidence="8">The sequence shown here is derived from an EMBL/GenBank/DDBJ whole genome shotgun (WGS) entry which is preliminary data.</text>
</comment>
<dbReference type="PROSITE" id="PS51462">
    <property type="entry name" value="NUDIX"/>
    <property type="match status" value="1"/>
</dbReference>
<evidence type="ECO:0000256" key="3">
    <source>
        <dbReference type="ARBA" id="ARBA00022723"/>
    </source>
</evidence>
<comment type="cofactor">
    <cofactor evidence="1">
        <name>Mg(2+)</name>
        <dbReference type="ChEBI" id="CHEBI:18420"/>
    </cofactor>
</comment>
<dbReference type="Proteomes" id="UP001341820">
    <property type="component" value="Unassembled WGS sequence"/>
</dbReference>
<dbReference type="PROSITE" id="PS00893">
    <property type="entry name" value="NUDIX_BOX"/>
    <property type="match status" value="1"/>
</dbReference>
<keyword evidence="3" id="KW-0479">Metal-binding</keyword>
<dbReference type="InterPro" id="IPR020084">
    <property type="entry name" value="NUDIX_hydrolase_CS"/>
</dbReference>
<evidence type="ECO:0000256" key="6">
    <source>
        <dbReference type="RuleBase" id="RU003476"/>
    </source>
</evidence>
<evidence type="ECO:0000259" key="7">
    <source>
        <dbReference type="PROSITE" id="PS51462"/>
    </source>
</evidence>
<dbReference type="InterPro" id="IPR020476">
    <property type="entry name" value="Nudix_hydrolase"/>
</dbReference>
<evidence type="ECO:0000256" key="1">
    <source>
        <dbReference type="ARBA" id="ARBA00001946"/>
    </source>
</evidence>
<dbReference type="NCBIfam" id="TIGR02705">
    <property type="entry name" value="nudix_YtkD"/>
    <property type="match status" value="1"/>
</dbReference>
<dbReference type="InterPro" id="IPR014078">
    <property type="entry name" value="Nudix_YtkD"/>
</dbReference>
<keyword evidence="9" id="KW-1185">Reference proteome</keyword>
<dbReference type="InterPro" id="IPR015797">
    <property type="entry name" value="NUDIX_hydrolase-like_dom_sf"/>
</dbReference>
<comment type="similarity">
    <text evidence="2 6">Belongs to the Nudix hydrolase family.</text>
</comment>
<dbReference type="SUPFAM" id="SSF55811">
    <property type="entry name" value="Nudix"/>
    <property type="match status" value="1"/>
</dbReference>
<dbReference type="RefSeq" id="WP_060703762.1">
    <property type="nucleotide sequence ID" value="NZ_JAROAS010000067.1"/>
</dbReference>
<dbReference type="Pfam" id="PF00293">
    <property type="entry name" value="NUDIX"/>
    <property type="match status" value="1"/>
</dbReference>
<sequence>MRTFQDKNGYTVNLVLGDESPFTSSPKHVLIIARHQGSWVLTDHKARGYEFPGGKVEMNEELETAVKRELWEETGGYAQWISYIGQYEVQDPQEVFYKSIYAVQIKRFDETPSGFETNGRKLIEELPIGMKADNRFSPIMQDDVVPQAVQYAISTGLFN</sequence>
<reference evidence="8 9" key="1">
    <citation type="submission" date="2023-03" db="EMBL/GenBank/DDBJ databases">
        <title>Bacillus Genome Sequencing.</title>
        <authorList>
            <person name="Dunlap C."/>
        </authorList>
    </citation>
    <scope>NUCLEOTIDE SEQUENCE [LARGE SCALE GENOMIC DNA]</scope>
    <source>
        <strain evidence="8 9">B-4107</strain>
    </source>
</reference>
<dbReference type="InterPro" id="IPR000086">
    <property type="entry name" value="NUDIX_hydrolase_dom"/>
</dbReference>
<organism evidence="8 9">
    <name type="scientific">Shouchella miscanthi</name>
    <dbReference type="NCBI Taxonomy" id="2598861"/>
    <lineage>
        <taxon>Bacteria</taxon>
        <taxon>Bacillati</taxon>
        <taxon>Bacillota</taxon>
        <taxon>Bacilli</taxon>
        <taxon>Bacillales</taxon>
        <taxon>Bacillaceae</taxon>
        <taxon>Shouchella</taxon>
    </lineage>
</organism>
<gene>
    <name evidence="8" type="primary">ytkD</name>
    <name evidence="8" type="ORF">P5F74_20015</name>
</gene>
<name>A0ABU6NQE2_9BACI</name>
<evidence type="ECO:0000256" key="4">
    <source>
        <dbReference type="ARBA" id="ARBA00022801"/>
    </source>
</evidence>
<dbReference type="PANTHER" id="PTHR43758:SF8">
    <property type="entry name" value="8-OXO-DGTP DIPHOSPHATASE YTKD-RELATED"/>
    <property type="match status" value="1"/>
</dbReference>
<evidence type="ECO:0000256" key="5">
    <source>
        <dbReference type="ARBA" id="ARBA00022842"/>
    </source>
</evidence>
<evidence type="ECO:0000313" key="9">
    <source>
        <dbReference type="Proteomes" id="UP001341820"/>
    </source>
</evidence>
<dbReference type="PANTHER" id="PTHR43758">
    <property type="entry name" value="7,8-DIHYDRO-8-OXOGUANINE TRIPHOSPHATASE"/>
    <property type="match status" value="1"/>
</dbReference>
<accession>A0ABU6NQE2</accession>
<dbReference type="EMBL" id="JAROAS010000067">
    <property type="protein sequence ID" value="MED4130401.1"/>
    <property type="molecule type" value="Genomic_DNA"/>
</dbReference>
<keyword evidence="5" id="KW-0460">Magnesium</keyword>
<evidence type="ECO:0000313" key="8">
    <source>
        <dbReference type="EMBL" id="MED4130401.1"/>
    </source>
</evidence>
<protein>
    <submittedName>
        <fullName evidence="8">Nucleoside triphosphatase YtkD</fullName>
    </submittedName>
</protein>
<dbReference type="PRINTS" id="PR00502">
    <property type="entry name" value="NUDIXFAMILY"/>
</dbReference>
<evidence type="ECO:0000256" key="2">
    <source>
        <dbReference type="ARBA" id="ARBA00005582"/>
    </source>
</evidence>